<dbReference type="PANTHER" id="PTHR23308">
    <property type="entry name" value="NUCLEAR INHIBITOR OF PROTEIN PHOSPHATASE-1"/>
    <property type="match status" value="1"/>
</dbReference>
<dbReference type="InterPro" id="IPR000253">
    <property type="entry name" value="FHA_dom"/>
</dbReference>
<dbReference type="Pfam" id="PF00498">
    <property type="entry name" value="FHA"/>
    <property type="match status" value="1"/>
</dbReference>
<gene>
    <name evidence="3" type="ORF">CGXH109_LOCUS84691</name>
</gene>
<keyword evidence="4" id="KW-1185">Reference proteome</keyword>
<name>A0A9W4RYS7_9PEZI</name>
<dbReference type="InterPro" id="IPR008984">
    <property type="entry name" value="SMAD_FHA_dom_sf"/>
</dbReference>
<accession>A0A9W4RYS7</accession>
<proteinExistence type="predicted"/>
<reference evidence="3" key="1">
    <citation type="submission" date="2022-08" db="EMBL/GenBank/DDBJ databases">
        <authorList>
            <person name="Giroux E."/>
            <person name="Giroux E."/>
        </authorList>
    </citation>
    <scope>NUCLEOTIDE SEQUENCE</scope>
    <source>
        <strain evidence="3">H1091258</strain>
    </source>
</reference>
<feature type="compositionally biased region" description="Basic and acidic residues" evidence="1">
    <location>
        <begin position="80"/>
        <end position="126"/>
    </location>
</feature>
<dbReference type="Gene3D" id="2.60.200.20">
    <property type="match status" value="1"/>
</dbReference>
<dbReference type="PROSITE" id="PS50006">
    <property type="entry name" value="FHA_DOMAIN"/>
    <property type="match status" value="1"/>
</dbReference>
<dbReference type="AlphaFoldDB" id="A0A9W4RYS7"/>
<dbReference type="SMART" id="SM00240">
    <property type="entry name" value="FHA"/>
    <property type="match status" value="1"/>
</dbReference>
<organism evidence="3 4">
    <name type="scientific">Colletotrichum noveboracense</name>
    <dbReference type="NCBI Taxonomy" id="2664923"/>
    <lineage>
        <taxon>Eukaryota</taxon>
        <taxon>Fungi</taxon>
        <taxon>Dikarya</taxon>
        <taxon>Ascomycota</taxon>
        <taxon>Pezizomycotina</taxon>
        <taxon>Sordariomycetes</taxon>
        <taxon>Hypocreomycetidae</taxon>
        <taxon>Glomerellales</taxon>
        <taxon>Glomerellaceae</taxon>
        <taxon>Colletotrichum</taxon>
        <taxon>Colletotrichum gloeosporioides species complex</taxon>
    </lineage>
</organism>
<feature type="compositionally biased region" description="Basic residues" evidence="1">
    <location>
        <begin position="52"/>
        <end position="68"/>
    </location>
</feature>
<feature type="compositionally biased region" description="Basic and acidic residues" evidence="1">
    <location>
        <begin position="22"/>
        <end position="33"/>
    </location>
</feature>
<dbReference type="InterPro" id="IPR050923">
    <property type="entry name" value="Cell_Proc_Reg/RNA_Proc"/>
</dbReference>
<feature type="compositionally biased region" description="Basic and acidic residues" evidence="1">
    <location>
        <begin position="40"/>
        <end position="51"/>
    </location>
</feature>
<feature type="region of interest" description="Disordered" evidence="1">
    <location>
        <begin position="315"/>
        <end position="336"/>
    </location>
</feature>
<evidence type="ECO:0000313" key="4">
    <source>
        <dbReference type="Proteomes" id="UP001152533"/>
    </source>
</evidence>
<feature type="region of interest" description="Disordered" evidence="1">
    <location>
        <begin position="1"/>
        <end position="163"/>
    </location>
</feature>
<dbReference type="EMBL" id="CAMGZC010000681">
    <property type="protein sequence ID" value="CAI0649327.1"/>
    <property type="molecule type" value="Genomic_DNA"/>
</dbReference>
<feature type="domain" description="FHA" evidence="2">
    <location>
        <begin position="224"/>
        <end position="287"/>
    </location>
</feature>
<evidence type="ECO:0000256" key="1">
    <source>
        <dbReference type="SAM" id="MobiDB-lite"/>
    </source>
</evidence>
<dbReference type="CDD" id="cd22676">
    <property type="entry name" value="FHA_SNIP1_DDL-like"/>
    <property type="match status" value="1"/>
</dbReference>
<protein>
    <recommendedName>
        <fullName evidence="2">FHA domain-containing protein</fullName>
    </recommendedName>
</protein>
<evidence type="ECO:0000313" key="3">
    <source>
        <dbReference type="EMBL" id="CAI0649327.1"/>
    </source>
</evidence>
<dbReference type="SUPFAM" id="SSF49879">
    <property type="entry name" value="SMAD/FHA domain"/>
    <property type="match status" value="1"/>
</dbReference>
<comment type="caution">
    <text evidence="3">The sequence shown here is derived from an EMBL/GenBank/DDBJ whole genome shotgun (WGS) entry which is preliminary data.</text>
</comment>
<feature type="compositionally biased region" description="Basic and acidic residues" evidence="1">
    <location>
        <begin position="149"/>
        <end position="161"/>
    </location>
</feature>
<sequence>MGLDDDHRSHKSRCTRDEDEEERPRRDTKDRDGHRRRRSRETEGARNSDRHRERRRSRSRDKRERRRSRTPDPSARKRSYSRDRDRDRDRERRRERFPRDDDRRSSGKELKRRRRDDGSEADDSTRTRASPLRRAGPLPSQDDSFAVSKGEEPEKPKEKPNLRTTGVLAAASNSVQQADGTSIVLKYHEPAEARKPPAKDQWKLFVFKGNDIVDTIDLNLRSCWLIGREAAVVDVMAEHPSISKQHAVIQFRHVEKRNEFGDRIGKVKPYLIDLESANGTVLNGDKVADSRYYELRDKDMIKLGHTEMEDGTWRHGKAKRNHPYGAPSKNTQSHRHRFRTCTRMAGSYGARIVYRLYSGSIHSIQSISSFPRSAAGGFEIDRYFTEGNDPTIVNSNTT</sequence>
<evidence type="ECO:0000259" key="2">
    <source>
        <dbReference type="PROSITE" id="PS50006"/>
    </source>
</evidence>
<dbReference type="Proteomes" id="UP001152533">
    <property type="component" value="Unassembled WGS sequence"/>
</dbReference>